<dbReference type="GO" id="GO:1905515">
    <property type="term" value="P:non-motile cilium assembly"/>
    <property type="evidence" value="ECO:0007669"/>
    <property type="project" value="TreeGrafter"/>
</dbReference>
<evidence type="ECO:0000259" key="5">
    <source>
        <dbReference type="Pfam" id="PF24656"/>
    </source>
</evidence>
<evidence type="ECO:0000256" key="2">
    <source>
        <dbReference type="SAM" id="MobiDB-lite"/>
    </source>
</evidence>
<dbReference type="InterPro" id="IPR028928">
    <property type="entry name" value="CC2D2AN-C2"/>
</dbReference>
<feature type="compositionally biased region" description="Polar residues" evidence="2">
    <location>
        <begin position="12"/>
        <end position="30"/>
    </location>
</feature>
<name>D2UXH2_NAEGR</name>
<dbReference type="EMBL" id="GG738845">
    <property type="protein sequence ID" value="EFC50285.1"/>
    <property type="molecule type" value="Genomic_DNA"/>
</dbReference>
<feature type="region of interest" description="Disordered" evidence="2">
    <location>
        <begin position="1"/>
        <end position="120"/>
    </location>
</feature>
<dbReference type="KEGG" id="ngr:NAEGRDRAFT_77673"/>
<feature type="coiled-coil region" evidence="1">
    <location>
        <begin position="376"/>
        <end position="437"/>
    </location>
</feature>
<dbReference type="eggNOG" id="KOG3639">
    <property type="taxonomic scope" value="Eukaryota"/>
</dbReference>
<organism evidence="7">
    <name type="scientific">Naegleria gruberi</name>
    <name type="common">Amoeba</name>
    <dbReference type="NCBI Taxonomy" id="5762"/>
    <lineage>
        <taxon>Eukaryota</taxon>
        <taxon>Discoba</taxon>
        <taxon>Heterolobosea</taxon>
        <taxon>Tetramitia</taxon>
        <taxon>Eutetramitia</taxon>
        <taxon>Vahlkampfiidae</taxon>
        <taxon>Naegleria</taxon>
    </lineage>
</organism>
<dbReference type="OrthoDB" id="2162143at2759"/>
<dbReference type="InParanoid" id="D2UXH2"/>
<feature type="domain" description="CEP76/DRC7 peptidase-like" evidence="5">
    <location>
        <begin position="1262"/>
        <end position="1394"/>
    </location>
</feature>
<reference evidence="6 7" key="1">
    <citation type="journal article" date="2010" name="Cell">
        <title>The genome of Naegleria gruberi illuminates early eukaryotic versatility.</title>
        <authorList>
            <person name="Fritz-Laylin L.K."/>
            <person name="Prochnik S.E."/>
            <person name="Ginger M.L."/>
            <person name="Dacks J.B."/>
            <person name="Carpenter M.L."/>
            <person name="Field M.C."/>
            <person name="Kuo A."/>
            <person name="Paredez A."/>
            <person name="Chapman J."/>
            <person name="Pham J."/>
            <person name="Shu S."/>
            <person name="Neupane R."/>
            <person name="Cipriano M."/>
            <person name="Mancuso J."/>
            <person name="Tu H."/>
            <person name="Salamov A."/>
            <person name="Lindquist E."/>
            <person name="Shapiro H."/>
            <person name="Lucas S."/>
            <person name="Grigoriev I.V."/>
            <person name="Cande W.Z."/>
            <person name="Fulton C."/>
            <person name="Rokhsar D.S."/>
            <person name="Dawson S.C."/>
        </authorList>
    </citation>
    <scope>NUCLEOTIDE SEQUENCE [LARGE SCALE GENOMIC DNA]</scope>
    <source>
        <strain evidence="6 7">NEG-M</strain>
    </source>
</reference>
<dbReference type="GO" id="GO:0035869">
    <property type="term" value="C:ciliary transition zone"/>
    <property type="evidence" value="ECO:0007669"/>
    <property type="project" value="TreeGrafter"/>
</dbReference>
<dbReference type="PANTHER" id="PTHR20837">
    <property type="entry name" value="CENTROSOMAL PROTEIN-RELATED"/>
    <property type="match status" value="1"/>
</dbReference>
<feature type="domain" description="CC2D2A N-terminal C2" evidence="3">
    <location>
        <begin position="558"/>
        <end position="732"/>
    </location>
</feature>
<evidence type="ECO:0000313" key="7">
    <source>
        <dbReference type="Proteomes" id="UP000006671"/>
    </source>
</evidence>
<dbReference type="InterPro" id="IPR056290">
    <property type="entry name" value="CEPT76/DRC7_peptidase-like_dom"/>
</dbReference>
<dbReference type="GeneID" id="8863575"/>
<dbReference type="PANTHER" id="PTHR20837:SF0">
    <property type="entry name" value="COILED-COIL AND C2 DOMAIN-CONTAINING PROTEIN 2A"/>
    <property type="match status" value="1"/>
</dbReference>
<gene>
    <name evidence="6" type="ORF">NAEGRDRAFT_77673</name>
</gene>
<dbReference type="GO" id="GO:1904491">
    <property type="term" value="P:protein localization to ciliary transition zone"/>
    <property type="evidence" value="ECO:0007669"/>
    <property type="project" value="TreeGrafter"/>
</dbReference>
<dbReference type="Proteomes" id="UP000006671">
    <property type="component" value="Unassembled WGS sequence"/>
</dbReference>
<dbReference type="VEuPathDB" id="AmoebaDB:NAEGRDRAFT_77673"/>
<protein>
    <submittedName>
        <fullName evidence="6">Uncharacterized protein</fullName>
    </submittedName>
</protein>
<proteinExistence type="predicted"/>
<dbReference type="STRING" id="5762.D2UXH2"/>
<dbReference type="Pfam" id="PF24652">
    <property type="entry name" value="CEP76_C"/>
    <property type="match status" value="1"/>
</dbReference>
<feature type="compositionally biased region" description="Acidic residues" evidence="2">
    <location>
        <begin position="1"/>
        <end position="11"/>
    </location>
</feature>
<feature type="compositionally biased region" description="Basic residues" evidence="2">
    <location>
        <begin position="65"/>
        <end position="74"/>
    </location>
</feature>
<dbReference type="InterPro" id="IPR052434">
    <property type="entry name" value="Tectonic-like_complex_comp"/>
</dbReference>
<accession>D2UXH2</accession>
<keyword evidence="1" id="KW-0175">Coiled coil</keyword>
<dbReference type="RefSeq" id="XP_002683029.1">
    <property type="nucleotide sequence ID" value="XM_002682983.1"/>
</dbReference>
<dbReference type="InterPro" id="IPR056288">
    <property type="entry name" value="CEP76_C"/>
</dbReference>
<keyword evidence="7" id="KW-1185">Reference proteome</keyword>
<evidence type="ECO:0000256" key="1">
    <source>
        <dbReference type="SAM" id="Coils"/>
    </source>
</evidence>
<dbReference type="OMA" id="NADNIWF"/>
<dbReference type="Pfam" id="PF24656">
    <property type="entry name" value="CEPT76_peptidase"/>
    <property type="match status" value="1"/>
</dbReference>
<evidence type="ECO:0000259" key="3">
    <source>
        <dbReference type="Pfam" id="PF15625"/>
    </source>
</evidence>
<feature type="compositionally biased region" description="Basic and acidic residues" evidence="2">
    <location>
        <begin position="100"/>
        <end position="109"/>
    </location>
</feature>
<sequence length="1563" mass="181988">MSELEDLDEEPTNNTRPSSSHIPQSKNELTTDFPKRPKTSPSRNDEGAIEQQQEERSEDVDQTITKRRKKRRTRRLFDDEQEEQPVLESEVNQVIQTNETEERIPERSEFQQNEHPTEEPVQDYLEAEPITKKLIEKDIKQEEKIVERKFPTVIKKEQAKKNQNECLTQISEIRPVVEGVIKQIQIRVRELGKLQEFYLSKQKTKEAEECKSLAEKLKTSTEKLSQEYSSKYRYFDPQEEGIFADKKPFMLEKGQHLLEHRLLRESNGLTKFFDENGQLMVQMDPTAKVFTKPGENDFDFIDNRTISLKRTIPTRSIRSTTATKHYKIEIDLREVLFEDHPLMCEEEILARKIHEAFKMYKELKENDKYTYFHKRLLALQTELDRLRGKKDKAVKKTNPLDELSYLTKETKELEREMSVLRSEIRQNRQDLENEEQKEIMLVNSVIGNWNALCKVRSTNRYNVTNVKLGFRTIPQNKEDDSFRIQYQIEQELQELEEDMRWSYIQKLIEFREQLIPKQEQEFSSLYLIAKSSPKLEYFDKEEEKKKILTRIEKTTRYPGEPIVVPEILKMEITKESELPPMEVERRKQISMLSYHINLLVNGNYVCKTTNQQLRSDFTINFNEIVSVSVFKWPESISLQISQSGWFEKPLTNVFVPVPGLERSGKTDTESVKQISFTSPEPHVPVWDLQATGSFPPSIFQIFKPVLSPSHHTYGSIKLSISWVKPSEERTVEAPKPPVEKTKKNLPTARDLLNLKQITSWMETNNIDPNDPRNTGLLSMLNELDRDDLSSKGFYLAEQDEDLFFFEEFNSSSFQRRLHLLKLRDEVKGKVPLPMISLNLDHIQPRNVKNYEERIIQSLSNEARLSSYVNQVRNYTNNVVMKKAKRLVKTNMDVSQYVREPPLPEFHHSIDAIIEVFEEYRPLNPKRVQKEVPPINEINQCNILIQITRGYNFPVRKGHDDETYRNYRQERLKNASEIGLEMQMGTRVATNVPTNIYDHTIANAATLQKGPQDTINYITMAKNTQEQGMPDRLLSFVAINFDGDIQRTKSVEGPFPQFNQTLSIPLKTVNNDYSPESLKLIDKEIYFDVFDEITVEGLRDERDYNTINQRAEFKWLGSYSVPFSTLYQNGKIIGTFRLKTPPLYLGYGKSVNDQNAYTALTVCITLDPPLPRPEKVEDFIITGEGPEVYSYCQWWSKVVRKSKYAKTRNVKCLVPNIEGKATLLTRYITPQDPPPELQTASELARFVSLIPLLNDSLTFDAGDIWIGSQEFLDTRAGDWEEHSILLCNYFLSLGKTTFFVLGKGVPEGDTAYVLTVETSATITHNNNHSYQENRKCLLLWNSVTGEKYSVDDPLCPLQEIHLIASQTNIWINVQKHAQPSMMKFDLNDISLFYPLYNPTRDSNRMIAKECCDQKGKIQYKKLLYNKCSPNNSIRLEQDIRRAIEEGFSLWRHKATIWDNSVSKTFKELLQSFEASKKLDQALSDENQQQVLAIVNESSAVNGFPLNFCFKDIEEIVTEVRNTMVYDTYEPDVKFALAVYVEPYANDICSVWVYVASIINKRGYY</sequence>
<feature type="domain" description="Centrosomal protein of 76 kDa C-terminal" evidence="4">
    <location>
        <begin position="1452"/>
        <end position="1554"/>
    </location>
</feature>
<dbReference type="Pfam" id="PF15625">
    <property type="entry name" value="CC2D2AN-C2"/>
    <property type="match status" value="1"/>
</dbReference>
<evidence type="ECO:0000313" key="6">
    <source>
        <dbReference type="EMBL" id="EFC50285.1"/>
    </source>
</evidence>
<evidence type="ECO:0000259" key="4">
    <source>
        <dbReference type="Pfam" id="PF24652"/>
    </source>
</evidence>